<dbReference type="InterPro" id="IPR031148">
    <property type="entry name" value="Plexin"/>
</dbReference>
<evidence type="ECO:0000313" key="4">
    <source>
        <dbReference type="EMBL" id="JAG79447.1"/>
    </source>
</evidence>
<dbReference type="EMBL" id="GBYB01009680">
    <property type="protein sequence ID" value="JAG79447.1"/>
    <property type="molecule type" value="Transcribed_RNA"/>
</dbReference>
<evidence type="ECO:0000256" key="2">
    <source>
        <dbReference type="SAM" id="SignalP"/>
    </source>
</evidence>
<sequence length="386" mass="42294">MQQDTLYSLNKFKYVVLVFLCLVVTDISAEDNSEINSTTALTTPETATAISTDDITSSSPGTTVSTISDDEIVSSTVETTVPSTTRGETIPSTSMATEKTILLTEEKKISTDNESENISSASEENVTQKATDVITGAVEAFSMTEKMIVATTEVETLTTSKIIKSEDLKMDNCASLRDCMECVKSSDSCIWEIDENLCKSPNSGLDNSTGSFESIENENYSGEINRKGASFCPRIVTSRNITVPSDTQKMVKIKVSMKHLFTVVFRFTCRFGDGPDAIITSANLLVDTIYCGNAHFSYPSDEPFVQLPVWVLYGGKELSNPKDIKLIIYKCRFMADNCISCLSFGRNYECGWCPGSSTCEIAGQCEETTVENLWIGRKGLCPQLTQ</sequence>
<dbReference type="AlphaFoldDB" id="A0A0C9RMT7"/>
<evidence type="ECO:0000259" key="3">
    <source>
        <dbReference type="SMART" id="SM00423"/>
    </source>
</evidence>
<keyword evidence="1" id="KW-0325">Glycoprotein</keyword>
<feature type="domain" description="PSI" evidence="3">
    <location>
        <begin position="172"/>
        <end position="233"/>
    </location>
</feature>
<keyword evidence="2" id="KW-0732">Signal</keyword>
<protein>
    <submittedName>
        <fullName evidence="4">Plxna2 protein</fullName>
    </submittedName>
</protein>
<dbReference type="PANTHER" id="PTHR22625:SF70">
    <property type="entry name" value="PLEXIN A, ISOFORM A"/>
    <property type="match status" value="1"/>
</dbReference>
<accession>A0A0C9RMT7</accession>
<dbReference type="Gene3D" id="3.30.1680.10">
    <property type="entry name" value="ligand-binding face of the semaphorins, domain 2"/>
    <property type="match status" value="1"/>
</dbReference>
<dbReference type="SUPFAM" id="SSF103575">
    <property type="entry name" value="Plexin repeat"/>
    <property type="match status" value="1"/>
</dbReference>
<dbReference type="PANTHER" id="PTHR22625">
    <property type="entry name" value="PLEXIN"/>
    <property type="match status" value="1"/>
</dbReference>
<dbReference type="InterPro" id="IPR016201">
    <property type="entry name" value="PSI"/>
</dbReference>
<reference evidence="4" key="1">
    <citation type="submission" date="2015-01" db="EMBL/GenBank/DDBJ databases">
        <title>Transcriptome Assembly of Fopius arisanus.</title>
        <authorList>
            <person name="Geib S."/>
        </authorList>
    </citation>
    <scope>NUCLEOTIDE SEQUENCE</scope>
</reference>
<name>A0A0C9RMT7_9HYME</name>
<feature type="signal peptide" evidence="2">
    <location>
        <begin position="1"/>
        <end position="29"/>
    </location>
</feature>
<organism evidence="4">
    <name type="scientific">Fopius arisanus</name>
    <dbReference type="NCBI Taxonomy" id="64838"/>
    <lineage>
        <taxon>Eukaryota</taxon>
        <taxon>Metazoa</taxon>
        <taxon>Ecdysozoa</taxon>
        <taxon>Arthropoda</taxon>
        <taxon>Hexapoda</taxon>
        <taxon>Insecta</taxon>
        <taxon>Pterygota</taxon>
        <taxon>Neoptera</taxon>
        <taxon>Endopterygota</taxon>
        <taxon>Hymenoptera</taxon>
        <taxon>Apocrita</taxon>
        <taxon>Ichneumonoidea</taxon>
        <taxon>Braconidae</taxon>
        <taxon>Opiinae</taxon>
        <taxon>Fopius</taxon>
    </lineage>
</organism>
<dbReference type="SMART" id="SM00423">
    <property type="entry name" value="PSI"/>
    <property type="match status" value="2"/>
</dbReference>
<dbReference type="InterPro" id="IPR041362">
    <property type="entry name" value="TIG2_plexin"/>
</dbReference>
<feature type="domain" description="PSI" evidence="3">
    <location>
        <begin position="330"/>
        <end position="382"/>
    </location>
</feature>
<dbReference type="GO" id="GO:0030334">
    <property type="term" value="P:regulation of cell migration"/>
    <property type="evidence" value="ECO:0007669"/>
    <property type="project" value="TreeGrafter"/>
</dbReference>
<feature type="chain" id="PRO_5002212256" evidence="2">
    <location>
        <begin position="30"/>
        <end position="386"/>
    </location>
</feature>
<proteinExistence type="predicted"/>
<dbReference type="GO" id="GO:0002116">
    <property type="term" value="C:semaphorin receptor complex"/>
    <property type="evidence" value="ECO:0007669"/>
    <property type="project" value="TreeGrafter"/>
</dbReference>
<evidence type="ECO:0000256" key="1">
    <source>
        <dbReference type="ARBA" id="ARBA00023180"/>
    </source>
</evidence>
<dbReference type="GO" id="GO:0017154">
    <property type="term" value="F:semaphorin receptor activity"/>
    <property type="evidence" value="ECO:0007669"/>
    <property type="project" value="InterPro"/>
</dbReference>
<dbReference type="Pfam" id="PF18020">
    <property type="entry name" value="TIG_2"/>
    <property type="match status" value="1"/>
</dbReference>
<gene>
    <name evidence="4" type="primary">Plxna2</name>
    <name evidence="4" type="ORF">g.67934</name>
</gene>
<dbReference type="GO" id="GO:0005886">
    <property type="term" value="C:plasma membrane"/>
    <property type="evidence" value="ECO:0007669"/>
    <property type="project" value="TreeGrafter"/>
</dbReference>